<protein>
    <submittedName>
        <fullName evidence="1">Uncharacterized protein</fullName>
    </submittedName>
</protein>
<organism evidence="1 2">
    <name type="scientific">Meloidogyne enterolobii</name>
    <name type="common">Root-knot nematode worm</name>
    <name type="synonym">Meloidogyne mayaguensis</name>
    <dbReference type="NCBI Taxonomy" id="390850"/>
    <lineage>
        <taxon>Eukaryota</taxon>
        <taxon>Metazoa</taxon>
        <taxon>Ecdysozoa</taxon>
        <taxon>Nematoda</taxon>
        <taxon>Chromadorea</taxon>
        <taxon>Rhabditida</taxon>
        <taxon>Tylenchina</taxon>
        <taxon>Tylenchomorpha</taxon>
        <taxon>Tylenchoidea</taxon>
        <taxon>Meloidogynidae</taxon>
        <taxon>Meloidogyninae</taxon>
        <taxon>Meloidogyne</taxon>
    </lineage>
</organism>
<gene>
    <name evidence="1" type="ORF">MENTE1834_LOCUS19337</name>
</gene>
<accession>A0ACB0Z2I7</accession>
<reference evidence="1" key="1">
    <citation type="submission" date="2023-11" db="EMBL/GenBank/DDBJ databases">
        <authorList>
            <person name="Poullet M."/>
        </authorList>
    </citation>
    <scope>NUCLEOTIDE SEQUENCE</scope>
    <source>
        <strain evidence="1">E1834</strain>
    </source>
</reference>
<keyword evidence="2" id="KW-1185">Reference proteome</keyword>
<dbReference type="Proteomes" id="UP001497535">
    <property type="component" value="Unassembled WGS sequence"/>
</dbReference>
<sequence length="68" mass="8260">MIDKRIFADTGEYGYKILRRRQNGLIRIRMLILGITKFLQFLPTCCREFFMNLIKNLHSLNFYLIIFK</sequence>
<proteinExistence type="predicted"/>
<dbReference type="EMBL" id="CAVMJV010000022">
    <property type="protein sequence ID" value="CAK5072648.1"/>
    <property type="molecule type" value="Genomic_DNA"/>
</dbReference>
<comment type="caution">
    <text evidence="1">The sequence shown here is derived from an EMBL/GenBank/DDBJ whole genome shotgun (WGS) entry which is preliminary data.</text>
</comment>
<name>A0ACB0Z2I7_MELEN</name>
<evidence type="ECO:0000313" key="1">
    <source>
        <dbReference type="EMBL" id="CAK5072648.1"/>
    </source>
</evidence>
<evidence type="ECO:0000313" key="2">
    <source>
        <dbReference type="Proteomes" id="UP001497535"/>
    </source>
</evidence>